<feature type="transmembrane region" description="Helical" evidence="1">
    <location>
        <begin position="172"/>
        <end position="197"/>
    </location>
</feature>
<keyword evidence="1" id="KW-1133">Transmembrane helix</keyword>
<dbReference type="EMBL" id="KZ308325">
    <property type="protein sequence ID" value="KAG8227481.1"/>
    <property type="molecule type" value="Genomic_DNA"/>
</dbReference>
<feature type="transmembrane region" description="Helical" evidence="1">
    <location>
        <begin position="91"/>
        <end position="110"/>
    </location>
</feature>
<feature type="transmembrane region" description="Helical" evidence="1">
    <location>
        <begin position="313"/>
        <end position="332"/>
    </location>
</feature>
<feature type="domain" description="Acyltransferase 3" evidence="2">
    <location>
        <begin position="86"/>
        <end position="433"/>
    </location>
</feature>
<dbReference type="InterPro" id="IPR002656">
    <property type="entry name" value="Acyl_transf_3_dom"/>
</dbReference>
<dbReference type="InterPro" id="IPR052728">
    <property type="entry name" value="O2_lipid_transport_reg"/>
</dbReference>
<name>A0A8K0NZ69_LADFU</name>
<feature type="transmembrane region" description="Helical" evidence="1">
    <location>
        <begin position="384"/>
        <end position="407"/>
    </location>
</feature>
<reference evidence="3" key="2">
    <citation type="submission" date="2017-10" db="EMBL/GenBank/DDBJ databases">
        <title>Ladona fulva Genome sequencing and assembly.</title>
        <authorList>
            <person name="Murali S."/>
            <person name="Richards S."/>
            <person name="Bandaranaike D."/>
            <person name="Bellair M."/>
            <person name="Blankenburg K."/>
            <person name="Chao H."/>
            <person name="Dinh H."/>
            <person name="Doddapaneni H."/>
            <person name="Dugan-Rocha S."/>
            <person name="Elkadiri S."/>
            <person name="Gnanaolivu R."/>
            <person name="Hernandez B."/>
            <person name="Skinner E."/>
            <person name="Javaid M."/>
            <person name="Lee S."/>
            <person name="Li M."/>
            <person name="Ming W."/>
            <person name="Munidasa M."/>
            <person name="Muniz J."/>
            <person name="Nguyen L."/>
            <person name="Hughes D."/>
            <person name="Osuji N."/>
            <person name="Pu L.-L."/>
            <person name="Puazo M."/>
            <person name="Qu C."/>
            <person name="Quiroz J."/>
            <person name="Raj R."/>
            <person name="Weissenberger G."/>
            <person name="Xin Y."/>
            <person name="Zou X."/>
            <person name="Han Y."/>
            <person name="Worley K."/>
            <person name="Muzny D."/>
            <person name="Gibbs R."/>
        </authorList>
    </citation>
    <scope>NUCLEOTIDE SEQUENCE</scope>
    <source>
        <strain evidence="3">Sampled in the wild</strain>
    </source>
</reference>
<protein>
    <recommendedName>
        <fullName evidence="2">Acyltransferase 3 domain-containing protein</fullName>
    </recommendedName>
</protein>
<reference evidence="3" key="1">
    <citation type="submission" date="2013-04" db="EMBL/GenBank/DDBJ databases">
        <authorList>
            <person name="Qu J."/>
            <person name="Murali S.C."/>
            <person name="Bandaranaike D."/>
            <person name="Bellair M."/>
            <person name="Blankenburg K."/>
            <person name="Chao H."/>
            <person name="Dinh H."/>
            <person name="Doddapaneni H."/>
            <person name="Downs B."/>
            <person name="Dugan-Rocha S."/>
            <person name="Elkadiri S."/>
            <person name="Gnanaolivu R.D."/>
            <person name="Hernandez B."/>
            <person name="Javaid M."/>
            <person name="Jayaseelan J.C."/>
            <person name="Lee S."/>
            <person name="Li M."/>
            <person name="Ming W."/>
            <person name="Munidasa M."/>
            <person name="Muniz J."/>
            <person name="Nguyen L."/>
            <person name="Ongeri F."/>
            <person name="Osuji N."/>
            <person name="Pu L.-L."/>
            <person name="Puazo M."/>
            <person name="Qu C."/>
            <person name="Quiroz J."/>
            <person name="Raj R."/>
            <person name="Weissenberger G."/>
            <person name="Xin Y."/>
            <person name="Zou X."/>
            <person name="Han Y."/>
            <person name="Richards S."/>
            <person name="Worley K."/>
            <person name="Muzny D."/>
            <person name="Gibbs R."/>
        </authorList>
    </citation>
    <scope>NUCLEOTIDE SEQUENCE</scope>
    <source>
        <strain evidence="3">Sampled in the wild</strain>
    </source>
</reference>
<evidence type="ECO:0000313" key="3">
    <source>
        <dbReference type="EMBL" id="KAG8227481.1"/>
    </source>
</evidence>
<organism evidence="3 4">
    <name type="scientific">Ladona fulva</name>
    <name type="common">Scarce chaser dragonfly</name>
    <name type="synonym">Libellula fulva</name>
    <dbReference type="NCBI Taxonomy" id="123851"/>
    <lineage>
        <taxon>Eukaryota</taxon>
        <taxon>Metazoa</taxon>
        <taxon>Ecdysozoa</taxon>
        <taxon>Arthropoda</taxon>
        <taxon>Hexapoda</taxon>
        <taxon>Insecta</taxon>
        <taxon>Pterygota</taxon>
        <taxon>Palaeoptera</taxon>
        <taxon>Odonata</taxon>
        <taxon>Epiprocta</taxon>
        <taxon>Anisoptera</taxon>
        <taxon>Libelluloidea</taxon>
        <taxon>Libellulidae</taxon>
        <taxon>Ladona</taxon>
    </lineage>
</organism>
<keyword evidence="1" id="KW-0472">Membrane</keyword>
<feature type="transmembrane region" description="Helical" evidence="1">
    <location>
        <begin position="344"/>
        <end position="364"/>
    </location>
</feature>
<comment type="caution">
    <text evidence="3">The sequence shown here is derived from an EMBL/GenBank/DDBJ whole genome shotgun (WGS) entry which is preliminary data.</text>
</comment>
<dbReference type="PANTHER" id="PTHR11161">
    <property type="entry name" value="O-ACYLTRANSFERASE"/>
    <property type="match status" value="1"/>
</dbReference>
<dbReference type="OrthoDB" id="207378at2759"/>
<keyword evidence="4" id="KW-1185">Reference proteome</keyword>
<keyword evidence="1" id="KW-0812">Transmembrane</keyword>
<evidence type="ECO:0000313" key="4">
    <source>
        <dbReference type="Proteomes" id="UP000792457"/>
    </source>
</evidence>
<accession>A0A8K0NZ69</accession>
<dbReference type="Proteomes" id="UP000792457">
    <property type="component" value="Unassembled WGS sequence"/>
</dbReference>
<sequence length="451" mass="50834">MHTYVNLRTIADDMIIMLVIEVDFGECRVKGCNPLMFQPKDDTSSLGGYSEIVVGLASETALSFSIRRNLAAITDQTVGTDTLPTLHGLRFISMLWVILGHTCLIAFKYSDNMAYRGVVEKEFLFQTITNAAFSVDTFFFISGLLVSFLYFRTTSKVDVKQLTRTTGAKSNILQFVGLMAYRFGRLTAPYLFVLGLVEVTMKVFNHNSVFEVPTLDHINCPKYWWRNILYINTLFPVKDMCMLWSWYLADDTQFYALGIILLILAVSHFRIAAIATLTFLISSWCTTAFIAFYNNHMPRIKFNENRFKLFVTVSWTRLGPYLVGMSVGWILFKTNCRIKMHWGAVAAGWTVSISCLLALLYGLYGTILSQATAAAYSSLSHTAWALSLAWVIIACSTGYGGCVNSILSWSPLYPFSRVTYCAYLVHPIVIRATVMTMDSPMHLGKININKI</sequence>
<dbReference type="PANTHER" id="PTHR11161:SF72">
    <property type="entry name" value="FI21449P1"/>
    <property type="match status" value="1"/>
</dbReference>
<feature type="transmembrane region" description="Helical" evidence="1">
    <location>
        <begin position="244"/>
        <end position="264"/>
    </location>
</feature>
<feature type="transmembrane region" description="Helical" evidence="1">
    <location>
        <begin position="271"/>
        <end position="293"/>
    </location>
</feature>
<dbReference type="AlphaFoldDB" id="A0A8K0NZ69"/>
<gene>
    <name evidence="3" type="ORF">J437_LFUL002370</name>
</gene>
<dbReference type="GO" id="GO:0016747">
    <property type="term" value="F:acyltransferase activity, transferring groups other than amino-acyl groups"/>
    <property type="evidence" value="ECO:0007669"/>
    <property type="project" value="InterPro"/>
</dbReference>
<feature type="transmembrane region" description="Helical" evidence="1">
    <location>
        <begin position="130"/>
        <end position="151"/>
    </location>
</feature>
<evidence type="ECO:0000259" key="2">
    <source>
        <dbReference type="Pfam" id="PF01757"/>
    </source>
</evidence>
<proteinExistence type="predicted"/>
<dbReference type="Pfam" id="PF01757">
    <property type="entry name" value="Acyl_transf_3"/>
    <property type="match status" value="1"/>
</dbReference>
<evidence type="ECO:0000256" key="1">
    <source>
        <dbReference type="SAM" id="Phobius"/>
    </source>
</evidence>